<proteinExistence type="predicted"/>
<dbReference type="InterPro" id="IPR034545">
    <property type="entry name" value="Meikin"/>
</dbReference>
<keyword evidence="3" id="KW-1185">Reference proteome</keyword>
<dbReference type="GO" id="GO:0016321">
    <property type="term" value="P:female meiosis chromosome segregation"/>
    <property type="evidence" value="ECO:0007669"/>
    <property type="project" value="TreeGrafter"/>
</dbReference>
<dbReference type="GO" id="GO:0051754">
    <property type="term" value="P:meiotic sister chromatid cohesion, centromeric"/>
    <property type="evidence" value="ECO:0007669"/>
    <property type="project" value="InterPro"/>
</dbReference>
<feature type="compositionally biased region" description="Polar residues" evidence="1">
    <location>
        <begin position="25"/>
        <end position="36"/>
    </location>
</feature>
<evidence type="ECO:0000313" key="3">
    <source>
        <dbReference type="Proteomes" id="UP000534107"/>
    </source>
</evidence>
<dbReference type="GO" id="GO:0010789">
    <property type="term" value="P:meiotic sister chromatid cohesion involved in meiosis I"/>
    <property type="evidence" value="ECO:0007669"/>
    <property type="project" value="TreeGrafter"/>
</dbReference>
<dbReference type="OrthoDB" id="8443315at2759"/>
<dbReference type="GO" id="GO:0007060">
    <property type="term" value="P:male meiosis chromosome segregation"/>
    <property type="evidence" value="ECO:0007669"/>
    <property type="project" value="TreeGrafter"/>
</dbReference>
<feature type="non-terminal residue" evidence="2">
    <location>
        <position position="264"/>
    </location>
</feature>
<dbReference type="Proteomes" id="UP000534107">
    <property type="component" value="Unassembled WGS sequence"/>
</dbReference>
<protein>
    <submittedName>
        <fullName evidence="2">MEIKN protein</fullName>
    </submittedName>
</protein>
<evidence type="ECO:0000256" key="1">
    <source>
        <dbReference type="SAM" id="MobiDB-lite"/>
    </source>
</evidence>
<organism evidence="2 3">
    <name type="scientific">Bucco capensis</name>
    <name type="common">collared puffbird</name>
    <dbReference type="NCBI Taxonomy" id="135168"/>
    <lineage>
        <taxon>Eukaryota</taxon>
        <taxon>Metazoa</taxon>
        <taxon>Chordata</taxon>
        <taxon>Craniata</taxon>
        <taxon>Vertebrata</taxon>
        <taxon>Euteleostomi</taxon>
        <taxon>Archelosauria</taxon>
        <taxon>Archosauria</taxon>
        <taxon>Dinosauria</taxon>
        <taxon>Saurischia</taxon>
        <taxon>Theropoda</taxon>
        <taxon>Coelurosauria</taxon>
        <taxon>Aves</taxon>
        <taxon>Neognathae</taxon>
        <taxon>Neoaves</taxon>
        <taxon>Telluraves</taxon>
        <taxon>Coraciimorphae</taxon>
        <taxon>Piciformes</taxon>
        <taxon>Bucconidae</taxon>
        <taxon>Bucco</taxon>
    </lineage>
</organism>
<dbReference type="PANTHER" id="PTHR38006:SF1">
    <property type="entry name" value="MEIOSIS-SPECIFIC KINETOCHORE PROTEIN"/>
    <property type="match status" value="1"/>
</dbReference>
<gene>
    <name evidence="2" type="primary">Meikin</name>
    <name evidence="2" type="ORF">BUCCAP_R00989</name>
</gene>
<feature type="non-terminal residue" evidence="2">
    <location>
        <position position="1"/>
    </location>
</feature>
<feature type="compositionally biased region" description="Polar residues" evidence="1">
    <location>
        <begin position="176"/>
        <end position="190"/>
    </location>
</feature>
<sequence length="264" mass="28966">MTLPTGVSTFLLDCLESDSTAEYNTGANSSLSSCPSPETFRDDASERSPFYLEEPGKYKNSTLLDCSKAVAIDKLPQISNLSAILDPVGEDFQGQHTRRKRPPNYNYTSSELSVSTTLAGKKVCKITAARERTPDLNSGMSCSSPLGPESKQTAKAQRLKAKEKENNSNALEEGRSSLSQLGTTRTTSAQPEGLTAEVLPASQPERLGPLCGRQEICSIVRTSPTQRSSRLHQIPVRTREFQLPKREPEDNITSTKNWICCKHK</sequence>
<feature type="region of interest" description="Disordered" evidence="1">
    <location>
        <begin position="25"/>
        <end position="45"/>
    </location>
</feature>
<dbReference type="PANTHER" id="PTHR38006">
    <property type="entry name" value="MEIOSIS-SPECIFIC KINETOCHORE PROTEIN"/>
    <property type="match status" value="1"/>
</dbReference>
<dbReference type="GO" id="GO:0000776">
    <property type="term" value="C:kinetochore"/>
    <property type="evidence" value="ECO:0007669"/>
    <property type="project" value="InterPro"/>
</dbReference>
<name>A0A7K9HH16_9PICI</name>
<dbReference type="EMBL" id="VWZO01005369">
    <property type="protein sequence ID" value="NXH12335.1"/>
    <property type="molecule type" value="Genomic_DNA"/>
</dbReference>
<evidence type="ECO:0000313" key="2">
    <source>
        <dbReference type="EMBL" id="NXH12335.1"/>
    </source>
</evidence>
<accession>A0A7K9HH16</accession>
<comment type="caution">
    <text evidence="2">The sequence shown here is derived from an EMBL/GenBank/DDBJ whole genome shotgun (WGS) entry which is preliminary data.</text>
</comment>
<dbReference type="GO" id="GO:0045143">
    <property type="term" value="P:homologous chromosome segregation"/>
    <property type="evidence" value="ECO:0007669"/>
    <property type="project" value="TreeGrafter"/>
</dbReference>
<feature type="compositionally biased region" description="Polar residues" evidence="1">
    <location>
        <begin position="135"/>
        <end position="155"/>
    </location>
</feature>
<feature type="region of interest" description="Disordered" evidence="1">
    <location>
        <begin position="134"/>
        <end position="201"/>
    </location>
</feature>
<reference evidence="2 3" key="1">
    <citation type="submission" date="2019-09" db="EMBL/GenBank/DDBJ databases">
        <title>Bird 10,000 Genomes (B10K) Project - Family phase.</title>
        <authorList>
            <person name="Zhang G."/>
        </authorList>
    </citation>
    <scope>NUCLEOTIDE SEQUENCE [LARGE SCALE GENOMIC DNA]</scope>
    <source>
        <strain evidence="2">B10K-DU-001-16</strain>
        <tissue evidence="2">Muscle</tissue>
    </source>
</reference>
<dbReference type="AlphaFoldDB" id="A0A7K9HH16"/>